<accession>A0A9X2LBN7</accession>
<protein>
    <submittedName>
        <fullName evidence="3">Pyridoxamine 5'-phosphate oxidase family protein</fullName>
    </submittedName>
</protein>
<sequence>MKIESETAGQAPEEARDRRTPVIRSGAQRKRDVLERLGRELDIWVASAGADGVPYLVPLWFLWDGEAIWMATRPANPTGRNLRDGGRARLALGHTRDVVLIDGDVETYGTKEVPDAAGDAFARHSGWDPRKQGDAYAYFKVVPRAVQAWHEEPELRGRHLMRDGEWLV</sequence>
<dbReference type="InterPro" id="IPR011576">
    <property type="entry name" value="Pyridox_Oxase_N"/>
</dbReference>
<gene>
    <name evidence="3" type="ORF">NQU55_00400</name>
</gene>
<dbReference type="RefSeq" id="WP_168094711.1">
    <property type="nucleotide sequence ID" value="NZ_JAATER010000288.1"/>
</dbReference>
<evidence type="ECO:0000313" key="4">
    <source>
        <dbReference type="Proteomes" id="UP001142374"/>
    </source>
</evidence>
<dbReference type="EMBL" id="JANIID010000001">
    <property type="protein sequence ID" value="MCQ8768248.1"/>
    <property type="molecule type" value="Genomic_DNA"/>
</dbReference>
<evidence type="ECO:0000256" key="1">
    <source>
        <dbReference type="SAM" id="MobiDB-lite"/>
    </source>
</evidence>
<dbReference type="Pfam" id="PF01243">
    <property type="entry name" value="PNPOx_N"/>
    <property type="match status" value="1"/>
</dbReference>
<dbReference type="Proteomes" id="UP001142374">
    <property type="component" value="Unassembled WGS sequence"/>
</dbReference>
<proteinExistence type="predicted"/>
<evidence type="ECO:0000259" key="2">
    <source>
        <dbReference type="Pfam" id="PF01243"/>
    </source>
</evidence>
<reference evidence="3" key="1">
    <citation type="submission" date="2022-06" db="EMBL/GenBank/DDBJ databases">
        <title>WGS of actinobacteria.</title>
        <authorList>
            <person name="Thawai C."/>
        </authorList>
    </citation>
    <scope>NUCLEOTIDE SEQUENCE</scope>
    <source>
        <strain evidence="3">AA8</strain>
    </source>
</reference>
<dbReference type="InterPro" id="IPR012349">
    <property type="entry name" value="Split_barrel_FMN-bd"/>
</dbReference>
<dbReference type="SUPFAM" id="SSF50475">
    <property type="entry name" value="FMN-binding split barrel"/>
    <property type="match status" value="1"/>
</dbReference>
<dbReference type="AlphaFoldDB" id="A0A9X2LBN7"/>
<evidence type="ECO:0000313" key="3">
    <source>
        <dbReference type="EMBL" id="MCQ8768248.1"/>
    </source>
</evidence>
<comment type="caution">
    <text evidence="3">The sequence shown here is derived from an EMBL/GenBank/DDBJ whole genome shotgun (WGS) entry which is preliminary data.</text>
</comment>
<feature type="domain" description="Pyridoxamine 5'-phosphate oxidase N-terminal" evidence="2">
    <location>
        <begin position="43"/>
        <end position="149"/>
    </location>
</feature>
<keyword evidence="4" id="KW-1185">Reference proteome</keyword>
<name>A0A9X2LBN7_9ACTN</name>
<organism evidence="3 4">
    <name type="scientific">Streptomyces telluris</name>
    <dbReference type="NCBI Taxonomy" id="2720021"/>
    <lineage>
        <taxon>Bacteria</taxon>
        <taxon>Bacillati</taxon>
        <taxon>Actinomycetota</taxon>
        <taxon>Actinomycetes</taxon>
        <taxon>Kitasatosporales</taxon>
        <taxon>Streptomycetaceae</taxon>
        <taxon>Streptomyces</taxon>
    </lineage>
</organism>
<feature type="region of interest" description="Disordered" evidence="1">
    <location>
        <begin position="1"/>
        <end position="24"/>
    </location>
</feature>
<dbReference type="Gene3D" id="2.30.110.10">
    <property type="entry name" value="Electron Transport, Fmn-binding Protein, Chain A"/>
    <property type="match status" value="1"/>
</dbReference>